<gene>
    <name evidence="1" type="ORF">GCM10022277_07560</name>
</gene>
<dbReference type="Proteomes" id="UP001501565">
    <property type="component" value="Unassembled WGS sequence"/>
</dbReference>
<dbReference type="Gene3D" id="3.30.70.1290">
    <property type="entry name" value="Transposase IS200-like"/>
    <property type="match status" value="1"/>
</dbReference>
<dbReference type="PANTHER" id="PTHR34322">
    <property type="entry name" value="TRANSPOSASE, Y1_TNP DOMAIN-CONTAINING"/>
    <property type="match status" value="1"/>
</dbReference>
<evidence type="ECO:0000313" key="2">
    <source>
        <dbReference type="Proteomes" id="UP001501565"/>
    </source>
</evidence>
<comment type="caution">
    <text evidence="1">The sequence shown here is derived from an EMBL/GenBank/DDBJ whole genome shotgun (WGS) entry which is preliminary data.</text>
</comment>
<reference evidence="2" key="1">
    <citation type="journal article" date="2019" name="Int. J. Syst. Evol. Microbiol.">
        <title>The Global Catalogue of Microorganisms (GCM) 10K type strain sequencing project: providing services to taxonomists for standard genome sequencing and annotation.</title>
        <authorList>
            <consortium name="The Broad Institute Genomics Platform"/>
            <consortium name="The Broad Institute Genome Sequencing Center for Infectious Disease"/>
            <person name="Wu L."/>
            <person name="Ma J."/>
        </authorList>
    </citation>
    <scope>NUCLEOTIDE SEQUENCE [LARGE SCALE GENOMIC DNA]</scope>
    <source>
        <strain evidence="2">JCM 17551</strain>
    </source>
</reference>
<name>A0ABP7M599_9GAMM</name>
<dbReference type="EMBL" id="BAABBN010000004">
    <property type="protein sequence ID" value="GAA3915443.1"/>
    <property type="molecule type" value="Genomic_DNA"/>
</dbReference>
<dbReference type="RefSeq" id="WP_344795636.1">
    <property type="nucleotide sequence ID" value="NZ_BAABBN010000004.1"/>
</dbReference>
<keyword evidence="2" id="KW-1185">Reference proteome</keyword>
<protein>
    <submittedName>
        <fullName evidence="1">Transposase</fullName>
    </submittedName>
</protein>
<organism evidence="1 2">
    <name type="scientific">Litoribacillus peritrichatus</name>
    <dbReference type="NCBI Taxonomy" id="718191"/>
    <lineage>
        <taxon>Bacteria</taxon>
        <taxon>Pseudomonadati</taxon>
        <taxon>Pseudomonadota</taxon>
        <taxon>Gammaproteobacteria</taxon>
        <taxon>Oceanospirillales</taxon>
        <taxon>Oceanospirillaceae</taxon>
        <taxon>Litoribacillus</taxon>
    </lineage>
</organism>
<proteinExistence type="predicted"/>
<dbReference type="InterPro" id="IPR036515">
    <property type="entry name" value="Transposase_17_sf"/>
</dbReference>
<accession>A0ABP7M599</accession>
<evidence type="ECO:0000313" key="1">
    <source>
        <dbReference type="EMBL" id="GAA3915443.1"/>
    </source>
</evidence>
<sequence>MPKPRKAQISLDATPYYHCVSRCVRRAFLCGLDELTGNSYEHRRGWLENKLLSLPSIFAIDIAAYAIMSNHYHVVLYVDAEQARNWSDYEVAERWHKLFRGSPVSAKFLQFKELNEGEKIVLDLLISQWRERLQDISWFMRVLNEAVAREANREDQCTGRFWEGRFKSQALLDEKALLACMAYVDLNPVRAKLARTPEHSDHTSVKKRYQKAVKTADPYPPEKQVKSLLSFTGYPNNDLKKGLPVPLTHYLELVDWTGRIIREDKRGAVPNTLPSILDRLNLDQQEWISLSKGFEKSYKTFAGTVDKMKAVSQLLGYHRLRTS</sequence>
<dbReference type="SUPFAM" id="SSF143422">
    <property type="entry name" value="Transposase IS200-like"/>
    <property type="match status" value="1"/>
</dbReference>
<dbReference type="PANTHER" id="PTHR34322:SF2">
    <property type="entry name" value="TRANSPOSASE IS200-LIKE DOMAIN-CONTAINING PROTEIN"/>
    <property type="match status" value="1"/>
</dbReference>